<evidence type="ECO:0000256" key="5">
    <source>
        <dbReference type="ARBA" id="ARBA00022989"/>
    </source>
</evidence>
<dbReference type="EMBL" id="UYRX01001003">
    <property type="protein sequence ID" value="VDK87641.1"/>
    <property type="molecule type" value="Genomic_DNA"/>
</dbReference>
<comment type="subcellular location">
    <subcellularLocation>
        <location evidence="1">Endomembrane system</location>
        <topology evidence="1">Multi-pass membrane protein</topology>
    </subcellularLocation>
    <subcellularLocation>
        <location evidence="7">Lysosome membrane</location>
        <topology evidence="7">Multi-pass membrane protein</topology>
    </subcellularLocation>
</comment>
<dbReference type="InterPro" id="IPR003492">
    <property type="entry name" value="Battenin_disease_Cln3"/>
</dbReference>
<comment type="similarity">
    <text evidence="2 7">Belongs to the battenin family.</text>
</comment>
<feature type="transmembrane region" description="Helical" evidence="7">
    <location>
        <begin position="190"/>
        <end position="209"/>
    </location>
</feature>
<keyword evidence="6 7" id="KW-0472">Membrane</keyword>
<dbReference type="PRINTS" id="PR01315">
    <property type="entry name" value="BATTENIN"/>
</dbReference>
<gene>
    <name evidence="8" type="ORF">NLS_LOCUS8259</name>
</gene>
<dbReference type="PIRSF" id="PIRSF015974">
    <property type="entry name" value="CLN3_BTN1"/>
    <property type="match status" value="1"/>
</dbReference>
<keyword evidence="5 7" id="KW-1133">Transmembrane helix</keyword>
<feature type="transmembrane region" description="Helical" evidence="7">
    <location>
        <begin position="76"/>
        <end position="94"/>
    </location>
</feature>
<dbReference type="STRING" id="42156.A0A3P6VBG2"/>
<evidence type="ECO:0000313" key="8">
    <source>
        <dbReference type="EMBL" id="VDK87641.1"/>
    </source>
</evidence>
<dbReference type="PANTHER" id="PTHR10981">
    <property type="entry name" value="BATTENIN"/>
    <property type="match status" value="1"/>
</dbReference>
<accession>A0A3P6VBG2</accession>
<evidence type="ECO:0000256" key="1">
    <source>
        <dbReference type="ARBA" id="ARBA00004127"/>
    </source>
</evidence>
<feature type="transmembrane region" description="Helical" evidence="7">
    <location>
        <begin position="100"/>
        <end position="120"/>
    </location>
</feature>
<feature type="transmembrane region" description="Helical" evidence="7">
    <location>
        <begin position="158"/>
        <end position="178"/>
    </location>
</feature>
<dbReference type="SUPFAM" id="SSF103473">
    <property type="entry name" value="MFS general substrate transporter"/>
    <property type="match status" value="1"/>
</dbReference>
<evidence type="ECO:0000256" key="4">
    <source>
        <dbReference type="ARBA" id="ARBA00022692"/>
    </source>
</evidence>
<name>A0A3P6VBG2_LITSI</name>
<evidence type="ECO:0000256" key="3">
    <source>
        <dbReference type="ARBA" id="ARBA00022448"/>
    </source>
</evidence>
<dbReference type="Pfam" id="PF02487">
    <property type="entry name" value="CLN3"/>
    <property type="match status" value="1"/>
</dbReference>
<keyword evidence="9" id="KW-1185">Reference proteome</keyword>
<evidence type="ECO:0000313" key="9">
    <source>
        <dbReference type="Proteomes" id="UP000277928"/>
    </source>
</evidence>
<evidence type="ECO:0000256" key="2">
    <source>
        <dbReference type="ARBA" id="ARBA00007467"/>
    </source>
</evidence>
<organism evidence="8 9">
    <name type="scientific">Litomosoides sigmodontis</name>
    <name type="common">Filarial nematode worm</name>
    <dbReference type="NCBI Taxonomy" id="42156"/>
    <lineage>
        <taxon>Eukaryota</taxon>
        <taxon>Metazoa</taxon>
        <taxon>Ecdysozoa</taxon>
        <taxon>Nematoda</taxon>
        <taxon>Chromadorea</taxon>
        <taxon>Rhabditida</taxon>
        <taxon>Spirurina</taxon>
        <taxon>Spiruromorpha</taxon>
        <taxon>Filarioidea</taxon>
        <taxon>Onchocercidae</taxon>
        <taxon>Litomosoides</taxon>
    </lineage>
</organism>
<reference evidence="8 9" key="1">
    <citation type="submission" date="2018-08" db="EMBL/GenBank/DDBJ databases">
        <authorList>
            <person name="Laetsch R D."/>
            <person name="Stevens L."/>
            <person name="Kumar S."/>
            <person name="Blaxter L. M."/>
        </authorList>
    </citation>
    <scope>NUCLEOTIDE SEQUENCE [LARGE SCALE GENOMIC DNA]</scope>
</reference>
<feature type="transmembrane region" description="Helical" evidence="7">
    <location>
        <begin position="18"/>
        <end position="38"/>
    </location>
</feature>
<dbReference type="OMA" id="ATILYCE"/>
<proteinExistence type="inferred from homology"/>
<dbReference type="GO" id="GO:0007040">
    <property type="term" value="P:lysosome organization"/>
    <property type="evidence" value="ECO:0007669"/>
    <property type="project" value="TreeGrafter"/>
</dbReference>
<evidence type="ECO:0000256" key="7">
    <source>
        <dbReference type="RuleBase" id="RU361113"/>
    </source>
</evidence>
<dbReference type="GO" id="GO:0005765">
    <property type="term" value="C:lysosomal membrane"/>
    <property type="evidence" value="ECO:0007669"/>
    <property type="project" value="UniProtKB-SubCell"/>
</dbReference>
<dbReference type="GO" id="GO:0051453">
    <property type="term" value="P:regulation of intracellular pH"/>
    <property type="evidence" value="ECO:0007669"/>
    <property type="project" value="TreeGrafter"/>
</dbReference>
<dbReference type="InterPro" id="IPR036259">
    <property type="entry name" value="MFS_trans_sf"/>
</dbReference>
<dbReference type="PANTHER" id="PTHR10981:SF0">
    <property type="entry name" value="BATTENIN"/>
    <property type="match status" value="1"/>
</dbReference>
<evidence type="ECO:0000256" key="6">
    <source>
        <dbReference type="ARBA" id="ARBA00023136"/>
    </source>
</evidence>
<feature type="transmembrane region" description="Helical" evidence="7">
    <location>
        <begin position="281"/>
        <end position="299"/>
    </location>
</feature>
<keyword evidence="4 7" id="KW-0812">Transmembrane</keyword>
<dbReference type="GO" id="GO:0012505">
    <property type="term" value="C:endomembrane system"/>
    <property type="evidence" value="ECO:0007669"/>
    <property type="project" value="UniProtKB-SubCell"/>
</dbReference>
<dbReference type="OrthoDB" id="5965864at2759"/>
<keyword evidence="7" id="KW-0458">Lysosome</keyword>
<dbReference type="InterPro" id="IPR018460">
    <property type="entry name" value="Battenin_disease_Cln3_subgr"/>
</dbReference>
<feature type="transmembrane region" description="Helical" evidence="7">
    <location>
        <begin position="373"/>
        <end position="396"/>
    </location>
</feature>
<dbReference type="AlphaFoldDB" id="A0A3P6VBG2"/>
<feature type="transmembrane region" description="Helical" evidence="7">
    <location>
        <begin position="132"/>
        <end position="152"/>
    </location>
</feature>
<sequence>MQTAEGSSTVDNSLRNQFAFWMLGLCNNFAYVIMLSAAEDILSVENSAKTPSKSTEDVCQSSFVHRHCHSLSTGSVLLANIIPSLTIKIFYPFVMHRIPFGARHLLTILLQISSFLTVAFSRSVFVGLSGVALASVGAGVGEVTFLCLTTYFPNKVVGAWSSGTGGAGIFGSFAYAILTDMSMLGLTPQKALLVMLIVPLTFAFTYWKLLLLPASIYRVSLCKPSTYLVTYTALGRRRRSDISSGDEAAQLINSCDDSDGRVTTTVEQQSFKDKLVMAKPLILKYMFPLALVYFAEYFINQGLLELLVFNCARGFGISQHGQYRWYQVLYQLGVFISRSSIEFIQLRSSLIPLIPILQVVNAVFLFSDALRSFIPHIIIVFIIVFYEGFLGGVAYVNIFHSLHKSIPVEGREFSLGFVSMSDSFGIMCADGRVFIIVHANIQKLNEKAEN</sequence>
<protein>
    <recommendedName>
        <fullName evidence="7">Battenin</fullName>
    </recommendedName>
</protein>
<dbReference type="Proteomes" id="UP000277928">
    <property type="component" value="Unassembled WGS sequence"/>
</dbReference>
<feature type="transmembrane region" description="Helical" evidence="7">
    <location>
        <begin position="348"/>
        <end position="367"/>
    </location>
</feature>
<keyword evidence="3" id="KW-0813">Transport</keyword>